<dbReference type="InterPro" id="IPR029063">
    <property type="entry name" value="SAM-dependent_MTases_sf"/>
</dbReference>
<organism evidence="3 4">
    <name type="scientific">Methylobacterium dankookense</name>
    <dbReference type="NCBI Taxonomy" id="560405"/>
    <lineage>
        <taxon>Bacteria</taxon>
        <taxon>Pseudomonadati</taxon>
        <taxon>Pseudomonadota</taxon>
        <taxon>Alphaproteobacteria</taxon>
        <taxon>Hyphomicrobiales</taxon>
        <taxon>Methylobacteriaceae</taxon>
        <taxon>Methylobacterium</taxon>
    </lineage>
</organism>
<reference evidence="2" key="2">
    <citation type="journal article" date="2021" name="Front. Microbiol.">
        <title>Comprehensive Comparative Genomics and Phenotyping of Methylobacterium Species.</title>
        <authorList>
            <person name="Alessa O."/>
            <person name="Ogura Y."/>
            <person name="Fujitani Y."/>
            <person name="Takami H."/>
            <person name="Hayashi T."/>
            <person name="Sahin N."/>
            <person name="Tani A."/>
        </authorList>
    </citation>
    <scope>NUCLEOTIDE SEQUENCE</scope>
    <source>
        <strain evidence="2">DSM 22415</strain>
    </source>
</reference>
<dbReference type="NCBIfam" id="TIGR01444">
    <property type="entry name" value="fkbM_fam"/>
    <property type="match status" value="1"/>
</dbReference>
<dbReference type="EMBL" id="BPQI01000172">
    <property type="protein sequence ID" value="GJD58832.1"/>
    <property type="molecule type" value="Genomic_DNA"/>
</dbReference>
<reference evidence="3 4" key="1">
    <citation type="submission" date="2019-06" db="EMBL/GenBank/DDBJ databases">
        <authorList>
            <person name="Rodrigo-Torres L."/>
            <person name="Arahal R. D."/>
            <person name="Lucena T."/>
        </authorList>
    </citation>
    <scope>NUCLEOTIDE SEQUENCE [LARGE SCALE GENOMIC DNA]</scope>
    <source>
        <strain evidence="3 4">SW08-7</strain>
    </source>
</reference>
<protein>
    <recommendedName>
        <fullName evidence="1">Methyltransferase FkbM domain-containing protein</fullName>
    </recommendedName>
</protein>
<keyword evidence="5" id="KW-1185">Reference proteome</keyword>
<evidence type="ECO:0000259" key="1">
    <source>
        <dbReference type="Pfam" id="PF05050"/>
    </source>
</evidence>
<dbReference type="InterPro" id="IPR006342">
    <property type="entry name" value="FkbM_mtfrase"/>
</dbReference>
<dbReference type="EMBL" id="CABFVH010000029">
    <property type="protein sequence ID" value="VUF14196.1"/>
    <property type="molecule type" value="Genomic_DNA"/>
</dbReference>
<reference evidence="2" key="3">
    <citation type="submission" date="2021-08" db="EMBL/GenBank/DDBJ databases">
        <authorList>
            <person name="Tani A."/>
            <person name="Ola A."/>
            <person name="Ogura Y."/>
            <person name="Katsura K."/>
            <person name="Hayashi T."/>
        </authorList>
    </citation>
    <scope>NUCLEOTIDE SEQUENCE</scope>
    <source>
        <strain evidence="2">DSM 22415</strain>
    </source>
</reference>
<dbReference type="Proteomes" id="UP000401717">
    <property type="component" value="Unassembled WGS sequence"/>
</dbReference>
<dbReference type="CDD" id="cd02440">
    <property type="entry name" value="AdoMet_MTases"/>
    <property type="match status" value="1"/>
</dbReference>
<dbReference type="RefSeq" id="WP_186383913.1">
    <property type="nucleotide sequence ID" value="NZ_BPQI01000172.1"/>
</dbReference>
<dbReference type="PANTHER" id="PTHR34203">
    <property type="entry name" value="METHYLTRANSFERASE, FKBM FAMILY PROTEIN"/>
    <property type="match status" value="1"/>
</dbReference>
<evidence type="ECO:0000313" key="3">
    <source>
        <dbReference type="EMBL" id="VUF14196.1"/>
    </source>
</evidence>
<accession>A0A564G2G2</accession>
<name>A0A564G2G2_9HYPH</name>
<evidence type="ECO:0000313" key="5">
    <source>
        <dbReference type="Proteomes" id="UP001055303"/>
    </source>
</evidence>
<dbReference type="Pfam" id="PF05050">
    <property type="entry name" value="Methyltransf_21"/>
    <property type="match status" value="1"/>
</dbReference>
<evidence type="ECO:0000313" key="2">
    <source>
        <dbReference type="EMBL" id="GJD58832.1"/>
    </source>
</evidence>
<dbReference type="Proteomes" id="UP001055303">
    <property type="component" value="Unassembled WGS sequence"/>
</dbReference>
<proteinExistence type="predicted"/>
<dbReference type="Gene3D" id="3.40.50.150">
    <property type="entry name" value="Vaccinia Virus protein VP39"/>
    <property type="match status" value="1"/>
</dbReference>
<sequence length="287" mass="31944">MSSVSLRDNHLFSSIVRLLDVGQRFYMRAVSYISPVEEVRTSFGTLMRCHSRDFVQRRIRFFKIFEHNLTYYTLNALRPGDYYLDIGANVGYFTLLAAKTVGSGGKVIAVEADPRTCEALRSNVALNGFSNVDIRNVAATEKRCQVDICPGEKHNSGSNSIAVSTSAGTVQGLPLREIAGADLSRITFIKIDVEGAETPILQAILDSLAELPTNLIVAAEVSPKSSKYIDLFAEAGFEVSAMQNIYTIDYYLTRSYLSRYGEADNVHIIPISHYDDKYTDYVFSRKS</sequence>
<dbReference type="SUPFAM" id="SSF53335">
    <property type="entry name" value="S-adenosyl-L-methionine-dependent methyltransferases"/>
    <property type="match status" value="1"/>
</dbReference>
<dbReference type="PANTHER" id="PTHR34203:SF15">
    <property type="entry name" value="SLL1173 PROTEIN"/>
    <property type="match status" value="1"/>
</dbReference>
<dbReference type="InterPro" id="IPR052514">
    <property type="entry name" value="SAM-dependent_MTase"/>
</dbReference>
<dbReference type="AlphaFoldDB" id="A0A564G2G2"/>
<feature type="domain" description="Methyltransferase FkbM" evidence="1">
    <location>
        <begin position="85"/>
        <end position="208"/>
    </location>
</feature>
<evidence type="ECO:0000313" key="4">
    <source>
        <dbReference type="Proteomes" id="UP000401717"/>
    </source>
</evidence>
<gene>
    <name evidence="2" type="ORF">IFDJLNFL_4758</name>
    <name evidence="3" type="ORF">MTDSW087_03912</name>
</gene>